<dbReference type="EMBL" id="CP021886">
    <property type="protein sequence ID" value="AWI34229.1"/>
    <property type="molecule type" value="Genomic_DNA"/>
</dbReference>
<organism evidence="3 4">
    <name type="scientific">Helicobacter apodemus</name>
    <dbReference type="NCBI Taxonomy" id="135569"/>
    <lineage>
        <taxon>Bacteria</taxon>
        <taxon>Pseudomonadati</taxon>
        <taxon>Campylobacterota</taxon>
        <taxon>Epsilonproteobacteria</taxon>
        <taxon>Campylobacterales</taxon>
        <taxon>Helicobacteraceae</taxon>
        <taxon>Helicobacter</taxon>
    </lineage>
</organism>
<evidence type="ECO:0000313" key="5">
    <source>
        <dbReference type="Proteomes" id="UP000244890"/>
    </source>
</evidence>
<feature type="domain" description="YlxR" evidence="1">
    <location>
        <begin position="6"/>
        <end position="74"/>
    </location>
</feature>
<accession>A0A099UC10</accession>
<proteinExistence type="predicted"/>
<dbReference type="InterPro" id="IPR035931">
    <property type="entry name" value="YlxR-like_sf"/>
</dbReference>
<dbReference type="RefSeq" id="WP_034554436.1">
    <property type="nucleotide sequence ID" value="NZ_CP021886.1"/>
</dbReference>
<dbReference type="Proteomes" id="UP000244890">
    <property type="component" value="Chromosome"/>
</dbReference>
<keyword evidence="4" id="KW-1185">Reference proteome</keyword>
<evidence type="ECO:0000259" key="1">
    <source>
        <dbReference type="Pfam" id="PF04296"/>
    </source>
</evidence>
<protein>
    <submittedName>
        <fullName evidence="3">DUF448 domain-containing protein</fullName>
    </submittedName>
</protein>
<gene>
    <name evidence="2" type="ORF">CDV25_05215</name>
    <name evidence="3" type="ORF">LS72_001790</name>
</gene>
<dbReference type="Gene3D" id="3.30.1230.10">
    <property type="entry name" value="YlxR-like"/>
    <property type="match status" value="1"/>
</dbReference>
<reference evidence="3 4" key="1">
    <citation type="journal article" date="2014" name="Genome Announc.">
        <title>Draft genome sequences of eight enterohepatic helicobacter species isolated from both laboratory and wild rodents.</title>
        <authorList>
            <person name="Sheh A."/>
            <person name="Shen Z."/>
            <person name="Fox J.G."/>
        </authorList>
    </citation>
    <scope>NUCLEOTIDE SEQUENCE [LARGE SCALE GENOMIC DNA]</scope>
    <source>
        <strain evidence="3 4">MIT-03-7007</strain>
    </source>
</reference>
<evidence type="ECO:0000313" key="2">
    <source>
        <dbReference type="EMBL" id="AWI34229.1"/>
    </source>
</evidence>
<evidence type="ECO:0000313" key="4">
    <source>
        <dbReference type="Proteomes" id="UP000029920"/>
    </source>
</evidence>
<evidence type="ECO:0000313" key="3">
    <source>
        <dbReference type="EMBL" id="TLE16841.1"/>
    </source>
</evidence>
<dbReference type="Proteomes" id="UP000029920">
    <property type="component" value="Unassembled WGS sequence"/>
</dbReference>
<sequence length="81" mass="9407">MSNPVRMCIVCRGRFLKSQLIRLQYKEGELIKFSGVGRSFYVCRDCVDNNRIVDCIIKTCKIDKGLKKILKQSLKEIFVYG</sequence>
<name>A0A099UC10_9HELI</name>
<reference evidence="2 5" key="2">
    <citation type="submission" date="2017-06" db="EMBL/GenBank/DDBJ databases">
        <title>Complete genome of Helicobacter apodemus.</title>
        <authorList>
            <person name="Cho S."/>
        </authorList>
    </citation>
    <scope>NUCLEOTIDE SEQUENCE [LARGE SCALE GENOMIC DNA]</scope>
    <source>
        <strain evidence="2">SCJK1</strain>
        <strain evidence="5">SNUVETPUB-15-01</strain>
    </source>
</reference>
<dbReference type="EMBL" id="JRPC02000003">
    <property type="protein sequence ID" value="TLE16841.1"/>
    <property type="molecule type" value="Genomic_DNA"/>
</dbReference>
<reference evidence="3" key="3">
    <citation type="submission" date="2018-04" db="EMBL/GenBank/DDBJ databases">
        <authorList>
            <person name="Sheh A."/>
            <person name="Shen Z."/>
            <person name="Mannion A.J."/>
            <person name="Fox J.G."/>
        </authorList>
    </citation>
    <scope>NUCLEOTIDE SEQUENCE</scope>
    <source>
        <strain evidence="3">MIT-03-7007</strain>
    </source>
</reference>
<dbReference type="AlphaFoldDB" id="A0A099UC10"/>
<dbReference type="Pfam" id="PF04296">
    <property type="entry name" value="YlxR"/>
    <property type="match status" value="1"/>
</dbReference>
<dbReference type="InterPro" id="IPR007393">
    <property type="entry name" value="YlxR_dom"/>
</dbReference>
<dbReference type="OrthoDB" id="5518171at2"/>
<dbReference type="KEGG" id="had:CDV25_05215"/>
<dbReference type="SUPFAM" id="SSF64376">
    <property type="entry name" value="YlxR-like"/>
    <property type="match status" value="1"/>
</dbReference>